<comment type="caution">
    <text evidence="3">The sequence shown here is derived from an EMBL/GenBank/DDBJ whole genome shotgun (WGS) entry which is preliminary data.</text>
</comment>
<keyword evidence="4" id="KW-1185">Reference proteome</keyword>
<dbReference type="EMBL" id="CACVBM020000477">
    <property type="protein sequence ID" value="CAA7019693.1"/>
    <property type="molecule type" value="Genomic_DNA"/>
</dbReference>
<evidence type="ECO:0000313" key="4">
    <source>
        <dbReference type="Proteomes" id="UP000467841"/>
    </source>
</evidence>
<feature type="compositionally biased region" description="Basic and acidic residues" evidence="1">
    <location>
        <begin position="172"/>
        <end position="188"/>
    </location>
</feature>
<accession>A0A6D2I0M1</accession>
<dbReference type="InterPro" id="IPR040256">
    <property type="entry name" value="At4g02000-like"/>
</dbReference>
<sequence>MRIGDVMGEAKKVDLDGGRVQVMMNGFKPLEFETTVGFDDGDEESTILLRYERLYGFCKECHNLCHDYDHCSILRAQREEKERLERLEKEKMRRREQKQEFGMSSYKGVVINEVKEGDDGRRHNGKAVDYKGKGKGVMVDSREDRGSKATNLHGKLKADGEGTSTRAPPVEQGKRQGEITRRISRGGEGDIRELRTREIGICGGRISVCEHSGRAHWRTDHGGYGDEVLQGEESLEGGGVALEEDTRVSYELDEDLLGEDLASEEEIEDLLAEEGMDMPDEENGDIEMQDETQTQAVGILITSGNRVRPHQLRSKVQRKRWEDRPPVQEMVLCDD</sequence>
<reference evidence="3" key="1">
    <citation type="submission" date="2020-01" db="EMBL/GenBank/DDBJ databases">
        <authorList>
            <person name="Mishra B."/>
        </authorList>
    </citation>
    <scope>NUCLEOTIDE SEQUENCE [LARGE SCALE GENOMIC DNA]</scope>
</reference>
<dbReference type="PANTHER" id="PTHR31286">
    <property type="entry name" value="GLYCINE-RICH CELL WALL STRUCTURAL PROTEIN 1.8-LIKE"/>
    <property type="match status" value="1"/>
</dbReference>
<evidence type="ECO:0000256" key="1">
    <source>
        <dbReference type="SAM" id="MobiDB-lite"/>
    </source>
</evidence>
<dbReference type="Pfam" id="PF14392">
    <property type="entry name" value="zf-CCHC_4"/>
    <property type="match status" value="1"/>
</dbReference>
<name>A0A6D2I0M1_9BRAS</name>
<feature type="region of interest" description="Disordered" evidence="1">
    <location>
        <begin position="137"/>
        <end position="188"/>
    </location>
</feature>
<dbReference type="Proteomes" id="UP000467841">
    <property type="component" value="Unassembled WGS sequence"/>
</dbReference>
<dbReference type="AlphaFoldDB" id="A0A6D2I0M1"/>
<dbReference type="InterPro" id="IPR025836">
    <property type="entry name" value="Zn_knuckle_CX2CX4HX4C"/>
</dbReference>
<feature type="region of interest" description="Disordered" evidence="1">
    <location>
        <begin position="312"/>
        <end position="335"/>
    </location>
</feature>
<dbReference type="PANTHER" id="PTHR31286:SF178">
    <property type="entry name" value="DUF4283 DOMAIN-CONTAINING PROTEIN"/>
    <property type="match status" value="1"/>
</dbReference>
<gene>
    <name evidence="3" type="ORF">MERR_LOCUS6928</name>
</gene>
<proteinExistence type="predicted"/>
<protein>
    <recommendedName>
        <fullName evidence="2">Zinc knuckle CX2CX4HX4C domain-containing protein</fullName>
    </recommendedName>
</protein>
<feature type="domain" description="Zinc knuckle CX2CX4HX4C" evidence="2">
    <location>
        <begin position="28"/>
        <end position="72"/>
    </location>
</feature>
<organism evidence="3 4">
    <name type="scientific">Microthlaspi erraticum</name>
    <dbReference type="NCBI Taxonomy" id="1685480"/>
    <lineage>
        <taxon>Eukaryota</taxon>
        <taxon>Viridiplantae</taxon>
        <taxon>Streptophyta</taxon>
        <taxon>Embryophyta</taxon>
        <taxon>Tracheophyta</taxon>
        <taxon>Spermatophyta</taxon>
        <taxon>Magnoliopsida</taxon>
        <taxon>eudicotyledons</taxon>
        <taxon>Gunneridae</taxon>
        <taxon>Pentapetalae</taxon>
        <taxon>rosids</taxon>
        <taxon>malvids</taxon>
        <taxon>Brassicales</taxon>
        <taxon>Brassicaceae</taxon>
        <taxon>Coluteocarpeae</taxon>
        <taxon>Microthlaspi</taxon>
    </lineage>
</organism>
<evidence type="ECO:0000313" key="3">
    <source>
        <dbReference type="EMBL" id="CAA7019693.1"/>
    </source>
</evidence>
<evidence type="ECO:0000259" key="2">
    <source>
        <dbReference type="Pfam" id="PF14392"/>
    </source>
</evidence>